<dbReference type="Gene3D" id="3.55.50.30">
    <property type="match status" value="1"/>
</dbReference>
<dbReference type="RefSeq" id="WP_159455871.1">
    <property type="nucleotide sequence ID" value="NZ_FUWZ01000001.1"/>
</dbReference>
<gene>
    <name evidence="4" type="ORF">SAMN04488128_101564</name>
</gene>
<dbReference type="InterPro" id="IPR012373">
    <property type="entry name" value="Ferrdict_sens_TM"/>
</dbReference>
<dbReference type="Gene3D" id="2.60.120.1440">
    <property type="match status" value="1"/>
</dbReference>
<dbReference type="AlphaFoldDB" id="A0A1T4LAL7"/>
<feature type="domain" description="Protein FecR C-terminal" evidence="3">
    <location>
        <begin position="268"/>
        <end position="334"/>
    </location>
</feature>
<keyword evidence="1" id="KW-0812">Transmembrane</keyword>
<keyword evidence="1" id="KW-0472">Membrane</keyword>
<evidence type="ECO:0000259" key="2">
    <source>
        <dbReference type="Pfam" id="PF04773"/>
    </source>
</evidence>
<evidence type="ECO:0000313" key="5">
    <source>
        <dbReference type="Proteomes" id="UP000190367"/>
    </source>
</evidence>
<sequence length="339" mass="38130">MDTEQIKILLERYQQGDCSPEEAKIIEQWFEQINSHQSTIADEQTLDLELEEVKLRIREQITPAPKVRRLRPWLLSAAAAAAIIVAAGLFWFNSNRHTATPADAPLAYHPATGSNRVVKDGFVEITTLKGHQENITLEDGSTVALNANSKLRYPEKFSATERSVYLDEGEAFFNAAPDANRHFVVRTTELATTALGTTFNIRAYSTENKVTVALLTGKVKIDPLQNSQAARSFVLLPSEQISYDRQLLSMVKTSFAKPEEITGWKHGYLVFKDAPYIELMTGIENRYGVTIINESDKTAWNYTGNFRNESLSEVMDIICIAKSLSYTIKKDTVYLVNKK</sequence>
<evidence type="ECO:0000256" key="1">
    <source>
        <dbReference type="SAM" id="Phobius"/>
    </source>
</evidence>
<name>A0A1T4LAL7_9BACT</name>
<evidence type="ECO:0000313" key="4">
    <source>
        <dbReference type="EMBL" id="SJZ51795.1"/>
    </source>
</evidence>
<dbReference type="PIRSF" id="PIRSF018266">
    <property type="entry name" value="FecR"/>
    <property type="match status" value="1"/>
</dbReference>
<dbReference type="Pfam" id="PF16344">
    <property type="entry name" value="FecR_C"/>
    <property type="match status" value="1"/>
</dbReference>
<dbReference type="InterPro" id="IPR032508">
    <property type="entry name" value="FecR_C"/>
</dbReference>
<organism evidence="4 5">
    <name type="scientific">Chitinophaga eiseniae</name>
    <dbReference type="NCBI Taxonomy" id="634771"/>
    <lineage>
        <taxon>Bacteria</taxon>
        <taxon>Pseudomonadati</taxon>
        <taxon>Bacteroidota</taxon>
        <taxon>Chitinophagia</taxon>
        <taxon>Chitinophagales</taxon>
        <taxon>Chitinophagaceae</taxon>
        <taxon>Chitinophaga</taxon>
    </lineage>
</organism>
<dbReference type="Pfam" id="PF04773">
    <property type="entry name" value="FecR"/>
    <property type="match status" value="1"/>
</dbReference>
<protein>
    <submittedName>
        <fullName evidence="4">Ferric-dicitrate binding protein FerR, regulates iron transport through sigma-19</fullName>
    </submittedName>
</protein>
<proteinExistence type="predicted"/>
<feature type="transmembrane region" description="Helical" evidence="1">
    <location>
        <begin position="73"/>
        <end position="92"/>
    </location>
</feature>
<dbReference type="PANTHER" id="PTHR30273:SF2">
    <property type="entry name" value="PROTEIN FECR"/>
    <property type="match status" value="1"/>
</dbReference>
<dbReference type="GO" id="GO:0016989">
    <property type="term" value="F:sigma factor antagonist activity"/>
    <property type="evidence" value="ECO:0007669"/>
    <property type="project" value="TreeGrafter"/>
</dbReference>
<evidence type="ECO:0000259" key="3">
    <source>
        <dbReference type="Pfam" id="PF16344"/>
    </source>
</evidence>
<keyword evidence="1" id="KW-1133">Transmembrane helix</keyword>
<dbReference type="Proteomes" id="UP000190367">
    <property type="component" value="Unassembled WGS sequence"/>
</dbReference>
<feature type="domain" description="FecR protein" evidence="2">
    <location>
        <begin position="124"/>
        <end position="220"/>
    </location>
</feature>
<dbReference type="OrthoDB" id="645173at2"/>
<accession>A0A1T4LAL7</accession>
<reference evidence="5" key="1">
    <citation type="submission" date="2017-02" db="EMBL/GenBank/DDBJ databases">
        <authorList>
            <person name="Varghese N."/>
            <person name="Submissions S."/>
        </authorList>
    </citation>
    <scope>NUCLEOTIDE SEQUENCE [LARGE SCALE GENOMIC DNA]</scope>
    <source>
        <strain evidence="5">DSM 22224</strain>
    </source>
</reference>
<keyword evidence="5" id="KW-1185">Reference proteome</keyword>
<dbReference type="EMBL" id="FUWZ01000001">
    <property type="protein sequence ID" value="SJZ51795.1"/>
    <property type="molecule type" value="Genomic_DNA"/>
</dbReference>
<dbReference type="PANTHER" id="PTHR30273">
    <property type="entry name" value="PERIPLASMIC SIGNAL SENSOR AND SIGMA FACTOR ACTIVATOR FECR-RELATED"/>
    <property type="match status" value="1"/>
</dbReference>
<dbReference type="STRING" id="634771.SAMN04488128_101564"/>
<dbReference type="InterPro" id="IPR006860">
    <property type="entry name" value="FecR"/>
</dbReference>